<evidence type="ECO:0000313" key="1">
    <source>
        <dbReference type="EMBL" id="BBY71950.1"/>
    </source>
</evidence>
<dbReference type="Pfam" id="PF15598">
    <property type="entry name" value="Imm61"/>
    <property type="match status" value="1"/>
</dbReference>
<reference evidence="1 2" key="1">
    <citation type="journal article" date="2019" name="Emerg. Microbes Infect.">
        <title>Comprehensive subspecies identification of 175 nontuberculous mycobacteria species based on 7547 genomic profiles.</title>
        <authorList>
            <person name="Matsumoto Y."/>
            <person name="Kinjo T."/>
            <person name="Motooka D."/>
            <person name="Nabeya D."/>
            <person name="Jung N."/>
            <person name="Uechi K."/>
            <person name="Horii T."/>
            <person name="Iida T."/>
            <person name="Fujita J."/>
            <person name="Nakamura S."/>
        </authorList>
    </citation>
    <scope>NUCLEOTIDE SEQUENCE [LARGE SCALE GENOMIC DNA]</scope>
    <source>
        <strain evidence="1 2">JCM 30622</strain>
    </source>
</reference>
<evidence type="ECO:0008006" key="3">
    <source>
        <dbReference type="Google" id="ProtNLM"/>
    </source>
</evidence>
<dbReference type="GeneID" id="45457388"/>
<sequence length="178" mass="19419">MTSGVDVSQRLEQWAKLADYALTSGPSTPDGRPVFWSALGETRLFIGRKQDGWLVITDSDRMGSETFVLAAPSIDTIEKYLFGRFGMYIRSARGLPRVGVPMPANTVCSNFSIETREYEGVERFALIGADGSTVAIGSADKITATAELKKLAVYLSATIDQIESSSIDPDGKPLFERR</sequence>
<dbReference type="RefSeq" id="WP_080588013.1">
    <property type="nucleotide sequence ID" value="NC_016948.1"/>
</dbReference>
<proteinExistence type="predicted"/>
<evidence type="ECO:0000313" key="2">
    <source>
        <dbReference type="Proteomes" id="UP000466578"/>
    </source>
</evidence>
<dbReference type="Proteomes" id="UP000466578">
    <property type="component" value="Chromosome"/>
</dbReference>
<dbReference type="InterPro" id="IPR028953">
    <property type="entry name" value="Imm_IFT-like"/>
</dbReference>
<dbReference type="EMBL" id="AP022597">
    <property type="protein sequence ID" value="BBY71950.1"/>
    <property type="molecule type" value="Genomic_DNA"/>
</dbReference>
<protein>
    <recommendedName>
        <fullName evidence="3">Immunity factor for TNT</fullName>
    </recommendedName>
</protein>
<organism evidence="1 2">
    <name type="scientific">Mycobacterium paraintracellulare</name>
    <dbReference type="NCBI Taxonomy" id="1138383"/>
    <lineage>
        <taxon>Bacteria</taxon>
        <taxon>Bacillati</taxon>
        <taxon>Actinomycetota</taxon>
        <taxon>Actinomycetes</taxon>
        <taxon>Mycobacteriales</taxon>
        <taxon>Mycobacteriaceae</taxon>
        <taxon>Mycobacterium</taxon>
        <taxon>Mycobacterium avium complex (MAC)</taxon>
    </lineage>
</organism>
<gene>
    <name evidence="1" type="ORF">MPRI_41370</name>
</gene>
<keyword evidence="2" id="KW-1185">Reference proteome</keyword>
<accession>A0ABN6AVX1</accession>
<name>A0ABN6AVX1_9MYCO</name>